<evidence type="ECO:0000256" key="1">
    <source>
        <dbReference type="SAM" id="Coils"/>
    </source>
</evidence>
<evidence type="ECO:0000313" key="3">
    <source>
        <dbReference type="Proteomes" id="UP001607303"/>
    </source>
</evidence>
<evidence type="ECO:0000313" key="2">
    <source>
        <dbReference type="EMBL" id="KAL2732984.1"/>
    </source>
</evidence>
<proteinExistence type="predicted"/>
<sequence length="291" mass="34212">MDSYNYYSKWFNSNEIVNKIENVTPVSVEINIIKNMIDMFEESFRQKEVQLNNMNIQLNNTGQEKWIIRDQFCCQVWNFSHDHDFSQVFQHYPYIINSIKPHNCSYINEVKSIRNENNNRADVQNNAENIQKLSKDIAILTKKILIITINRNTQEITIKNLSTKLEQLQLFSEKMVELLRLISTVENLNDNKKFENNDLKCKNNNLIVHANKDNTLAFTTAKKLLGQFKQRSPVLTKNSIASKAMAANNNTIEHFIECNKKLKTKFSLKIQSNISLQFEQNRRLKEKEKKC</sequence>
<protein>
    <submittedName>
        <fullName evidence="2">AN1-type zinc finger and UBX domain-containing protein -like</fullName>
    </submittedName>
</protein>
<feature type="coiled-coil region" evidence="1">
    <location>
        <begin position="113"/>
        <end position="143"/>
    </location>
</feature>
<keyword evidence="1" id="KW-0175">Coiled coil</keyword>
<accession>A0ABD2BJN5</accession>
<organism evidence="2 3">
    <name type="scientific">Vespula maculifrons</name>
    <name type="common">Eastern yellow jacket</name>
    <name type="synonym">Wasp</name>
    <dbReference type="NCBI Taxonomy" id="7453"/>
    <lineage>
        <taxon>Eukaryota</taxon>
        <taxon>Metazoa</taxon>
        <taxon>Ecdysozoa</taxon>
        <taxon>Arthropoda</taxon>
        <taxon>Hexapoda</taxon>
        <taxon>Insecta</taxon>
        <taxon>Pterygota</taxon>
        <taxon>Neoptera</taxon>
        <taxon>Endopterygota</taxon>
        <taxon>Hymenoptera</taxon>
        <taxon>Apocrita</taxon>
        <taxon>Aculeata</taxon>
        <taxon>Vespoidea</taxon>
        <taxon>Vespidae</taxon>
        <taxon>Vespinae</taxon>
        <taxon>Vespula</taxon>
    </lineage>
</organism>
<keyword evidence="3" id="KW-1185">Reference proteome</keyword>
<gene>
    <name evidence="2" type="ORF">V1477_015225</name>
</gene>
<reference evidence="2 3" key="1">
    <citation type="journal article" date="2024" name="Ann. Entomol. Soc. Am.">
        <title>Genomic analyses of the southern and eastern yellowjacket wasps (Hymenoptera: Vespidae) reveal evolutionary signatures of social life.</title>
        <authorList>
            <person name="Catto M.A."/>
            <person name="Caine P.B."/>
            <person name="Orr S.E."/>
            <person name="Hunt B.G."/>
            <person name="Goodisman M.A.D."/>
        </authorList>
    </citation>
    <scope>NUCLEOTIDE SEQUENCE [LARGE SCALE GENOMIC DNA]</scope>
    <source>
        <strain evidence="2">232</strain>
        <tissue evidence="2">Head and thorax</tissue>
    </source>
</reference>
<dbReference type="EMBL" id="JAYRBN010000075">
    <property type="protein sequence ID" value="KAL2732984.1"/>
    <property type="molecule type" value="Genomic_DNA"/>
</dbReference>
<name>A0ABD2BJN5_VESMC</name>
<dbReference type="Proteomes" id="UP001607303">
    <property type="component" value="Unassembled WGS sequence"/>
</dbReference>
<dbReference type="AlphaFoldDB" id="A0ABD2BJN5"/>
<comment type="caution">
    <text evidence="2">The sequence shown here is derived from an EMBL/GenBank/DDBJ whole genome shotgun (WGS) entry which is preliminary data.</text>
</comment>